<evidence type="ECO:0000256" key="1">
    <source>
        <dbReference type="SAM" id="MobiDB-lite"/>
    </source>
</evidence>
<proteinExistence type="predicted"/>
<dbReference type="EMBL" id="JACGWM010000092">
    <property type="protein sequence ID" value="KAL0315093.1"/>
    <property type="molecule type" value="Genomic_DNA"/>
</dbReference>
<dbReference type="PANTHER" id="PTHR33220">
    <property type="entry name" value="BNAA09G04420D PROTEIN"/>
    <property type="match status" value="1"/>
</dbReference>
<comment type="caution">
    <text evidence="2">The sequence shown here is derived from an EMBL/GenBank/DDBJ whole genome shotgun (WGS) entry which is preliminary data.</text>
</comment>
<sequence length="262" mass="28581">MPERAKPEETLVEARSDTDVQIVRLTWVGRRGCSVEPRQESRAPSGPFLVSRTGDGMNRKPGYGAQLRANLDPTKGVGRLRQQDGGHGSRNPLRSVLPTLETAQPEVGSSGWKSTARRVVSGAPPAALENPEDRVPSAPVVLITASGLQGEQPLVDGTCRQGKSAKWIRNLGKRIGSEGWARGSQFRTRRLSANCSSCSRGESGSSRAGRGTDWERLPRGPSRASNSRLRTAKPQPRERAWRNQRGKKTLLSLTLVRLCEMT</sequence>
<organism evidence="2">
    <name type="scientific">Sesamum calycinum</name>
    <dbReference type="NCBI Taxonomy" id="2727403"/>
    <lineage>
        <taxon>Eukaryota</taxon>
        <taxon>Viridiplantae</taxon>
        <taxon>Streptophyta</taxon>
        <taxon>Embryophyta</taxon>
        <taxon>Tracheophyta</taxon>
        <taxon>Spermatophyta</taxon>
        <taxon>Magnoliopsida</taxon>
        <taxon>eudicotyledons</taxon>
        <taxon>Gunneridae</taxon>
        <taxon>Pentapetalae</taxon>
        <taxon>asterids</taxon>
        <taxon>lamiids</taxon>
        <taxon>Lamiales</taxon>
        <taxon>Pedaliaceae</taxon>
        <taxon>Sesamum</taxon>
    </lineage>
</organism>
<reference evidence="2" key="2">
    <citation type="journal article" date="2024" name="Plant">
        <title>Genomic evolution and insights into agronomic trait innovations of Sesamum species.</title>
        <authorList>
            <person name="Miao H."/>
            <person name="Wang L."/>
            <person name="Qu L."/>
            <person name="Liu H."/>
            <person name="Sun Y."/>
            <person name="Le M."/>
            <person name="Wang Q."/>
            <person name="Wei S."/>
            <person name="Zheng Y."/>
            <person name="Lin W."/>
            <person name="Duan Y."/>
            <person name="Cao H."/>
            <person name="Xiong S."/>
            <person name="Wang X."/>
            <person name="Wei L."/>
            <person name="Li C."/>
            <person name="Ma Q."/>
            <person name="Ju M."/>
            <person name="Zhao R."/>
            <person name="Li G."/>
            <person name="Mu C."/>
            <person name="Tian Q."/>
            <person name="Mei H."/>
            <person name="Zhang T."/>
            <person name="Gao T."/>
            <person name="Zhang H."/>
        </authorList>
    </citation>
    <scope>NUCLEOTIDE SEQUENCE</scope>
    <source>
        <strain evidence="2">KEN8</strain>
    </source>
</reference>
<dbReference type="PANTHER" id="PTHR33220:SF5">
    <property type="entry name" value="RRNA INTRON-ENCODED HOMING ENDONUCLEASE"/>
    <property type="match status" value="1"/>
</dbReference>
<feature type="compositionally biased region" description="Low complexity" evidence="1">
    <location>
        <begin position="196"/>
        <end position="209"/>
    </location>
</feature>
<dbReference type="AlphaFoldDB" id="A0AAW2L8A9"/>
<name>A0AAW2L8A9_9LAMI</name>
<gene>
    <name evidence="2" type="ORF">Scaly_2888100</name>
</gene>
<feature type="region of interest" description="Disordered" evidence="1">
    <location>
        <begin position="195"/>
        <end position="245"/>
    </location>
</feature>
<feature type="region of interest" description="Disordered" evidence="1">
    <location>
        <begin position="33"/>
        <end position="118"/>
    </location>
</feature>
<reference evidence="2" key="1">
    <citation type="submission" date="2020-06" db="EMBL/GenBank/DDBJ databases">
        <authorList>
            <person name="Li T."/>
            <person name="Hu X."/>
            <person name="Zhang T."/>
            <person name="Song X."/>
            <person name="Zhang H."/>
            <person name="Dai N."/>
            <person name="Sheng W."/>
            <person name="Hou X."/>
            <person name="Wei L."/>
        </authorList>
    </citation>
    <scope>NUCLEOTIDE SEQUENCE</scope>
    <source>
        <strain evidence="2">KEN8</strain>
        <tissue evidence="2">Leaf</tissue>
    </source>
</reference>
<evidence type="ECO:0000313" key="2">
    <source>
        <dbReference type="EMBL" id="KAL0315093.1"/>
    </source>
</evidence>
<accession>A0AAW2L8A9</accession>
<protein>
    <submittedName>
        <fullName evidence="2">Uncharacterized protein</fullName>
    </submittedName>
</protein>